<keyword evidence="7 8" id="KW-0472">Membrane</keyword>
<dbReference type="SUPFAM" id="SSF103473">
    <property type="entry name" value="MFS general substrate transporter"/>
    <property type="match status" value="1"/>
</dbReference>
<evidence type="ECO:0000313" key="11">
    <source>
        <dbReference type="Proteomes" id="UP000643405"/>
    </source>
</evidence>
<dbReference type="PANTHER" id="PTHR23502">
    <property type="entry name" value="MAJOR FACILITATOR SUPERFAMILY"/>
    <property type="match status" value="1"/>
</dbReference>
<dbReference type="GO" id="GO:1990961">
    <property type="term" value="P:xenobiotic detoxification by transmembrane export across the plasma membrane"/>
    <property type="evidence" value="ECO:0007669"/>
    <property type="project" value="InterPro"/>
</dbReference>
<feature type="transmembrane region" description="Helical" evidence="8">
    <location>
        <begin position="294"/>
        <end position="313"/>
    </location>
</feature>
<keyword evidence="5 8" id="KW-0812">Transmembrane</keyword>
<dbReference type="Gene3D" id="1.20.1720.10">
    <property type="entry name" value="Multidrug resistance protein D"/>
    <property type="match status" value="1"/>
</dbReference>
<organism evidence="10 11">
    <name type="scientific">Oryzicola mucosus</name>
    <dbReference type="NCBI Taxonomy" id="2767425"/>
    <lineage>
        <taxon>Bacteria</taxon>
        <taxon>Pseudomonadati</taxon>
        <taxon>Pseudomonadota</taxon>
        <taxon>Alphaproteobacteria</taxon>
        <taxon>Hyphomicrobiales</taxon>
        <taxon>Phyllobacteriaceae</taxon>
        <taxon>Oryzicola</taxon>
    </lineage>
</organism>
<reference evidence="10" key="1">
    <citation type="submission" date="2020-09" db="EMBL/GenBank/DDBJ databases">
        <title>Genome seq and assembly of Tianweitania sp.</title>
        <authorList>
            <person name="Chhetri G."/>
        </authorList>
    </citation>
    <scope>NUCLEOTIDE SEQUENCE</scope>
    <source>
        <strain evidence="10">Rool2</strain>
    </source>
</reference>
<dbReference type="Pfam" id="PF07690">
    <property type="entry name" value="MFS_1"/>
    <property type="match status" value="1"/>
</dbReference>
<feature type="transmembrane region" description="Helical" evidence="8">
    <location>
        <begin position="91"/>
        <end position="109"/>
    </location>
</feature>
<keyword evidence="8" id="KW-0997">Cell inner membrane</keyword>
<feature type="domain" description="Major facilitator superfamily (MFS) profile" evidence="9">
    <location>
        <begin position="25"/>
        <end position="411"/>
    </location>
</feature>
<evidence type="ECO:0000256" key="1">
    <source>
        <dbReference type="ARBA" id="ARBA00004651"/>
    </source>
</evidence>
<evidence type="ECO:0000256" key="4">
    <source>
        <dbReference type="ARBA" id="ARBA00022475"/>
    </source>
</evidence>
<dbReference type="GO" id="GO:0005886">
    <property type="term" value="C:plasma membrane"/>
    <property type="evidence" value="ECO:0007669"/>
    <property type="project" value="UniProtKB-SubCell"/>
</dbReference>
<evidence type="ECO:0000256" key="7">
    <source>
        <dbReference type="ARBA" id="ARBA00023136"/>
    </source>
</evidence>
<feature type="transmembrane region" description="Helical" evidence="8">
    <location>
        <begin position="25"/>
        <end position="47"/>
    </location>
</feature>
<evidence type="ECO:0000256" key="5">
    <source>
        <dbReference type="ARBA" id="ARBA00022692"/>
    </source>
</evidence>
<feature type="transmembrane region" description="Helical" evidence="8">
    <location>
        <begin position="174"/>
        <end position="199"/>
    </location>
</feature>
<dbReference type="GO" id="GO:0042910">
    <property type="term" value="F:xenobiotic transmembrane transporter activity"/>
    <property type="evidence" value="ECO:0007669"/>
    <property type="project" value="InterPro"/>
</dbReference>
<keyword evidence="6 8" id="KW-1133">Transmembrane helix</keyword>
<dbReference type="InterPro" id="IPR020846">
    <property type="entry name" value="MFS_dom"/>
</dbReference>
<feature type="transmembrane region" description="Helical" evidence="8">
    <location>
        <begin position="228"/>
        <end position="253"/>
    </location>
</feature>
<gene>
    <name evidence="10" type="ORF">ICI42_04920</name>
</gene>
<evidence type="ECO:0000256" key="8">
    <source>
        <dbReference type="RuleBase" id="RU365088"/>
    </source>
</evidence>
<evidence type="ECO:0000256" key="3">
    <source>
        <dbReference type="ARBA" id="ARBA00022448"/>
    </source>
</evidence>
<accession>A0A8J6Q0J0</accession>
<sequence>MNMRPPEVAPEAAAAPAPVMSERRVALLGALLVAVGPFSMSLYTPAMPEIVQYFGTSDAAVRLSLSLFFAGFAVAQLVCGPLSDGLGRRPVTIAFMLIYAAASIMAVFAETIETLIAARFLQGIGAAVGVAMSRAIVRDLFANEQSARILNIIGMILGIAPATAPIIGGLTMEFFGWHAVFIVMAGAGLTIVTMAILVMKETVQRDISRIQPRALVATYRQLLGNKHFITASITNATTSGVLYSVATVMPFILIQQVGLTAGTFGLVMLIQSGSYLAGSVALRFLMPHFGAFRLVPVGLGLTGLASLLMLILLRLYEPSVLLVMGPMGVFTFGLAMITPAASTAAMQPFGRNAGAASALLGFMQMGTGLVGGVIMTLMGDPVHAMATVIPCLGACAVVSWMFWLRLDRKSPNPLSQRR</sequence>
<feature type="transmembrane region" description="Helical" evidence="8">
    <location>
        <begin position="353"/>
        <end position="378"/>
    </location>
</feature>
<name>A0A8J6Q0J0_9HYPH</name>
<evidence type="ECO:0000313" key="10">
    <source>
        <dbReference type="EMBL" id="MBD0413990.1"/>
    </source>
</evidence>
<dbReference type="InterPro" id="IPR036259">
    <property type="entry name" value="MFS_trans_sf"/>
</dbReference>
<evidence type="ECO:0000259" key="9">
    <source>
        <dbReference type="PROSITE" id="PS50850"/>
    </source>
</evidence>
<comment type="caution">
    <text evidence="10">The sequence shown here is derived from an EMBL/GenBank/DDBJ whole genome shotgun (WGS) entry which is preliminary data.</text>
</comment>
<dbReference type="Proteomes" id="UP000643405">
    <property type="component" value="Unassembled WGS sequence"/>
</dbReference>
<comment type="subcellular location">
    <subcellularLocation>
        <location evidence="8">Cell inner membrane</location>
        <topology evidence="8">Multi-pass membrane protein</topology>
    </subcellularLocation>
    <subcellularLocation>
        <location evidence="1">Cell membrane</location>
        <topology evidence="1">Multi-pass membrane protein</topology>
    </subcellularLocation>
</comment>
<proteinExistence type="inferred from homology"/>
<dbReference type="NCBIfam" id="TIGR00710">
    <property type="entry name" value="efflux_Bcr_CflA"/>
    <property type="match status" value="1"/>
</dbReference>
<feature type="transmembrane region" description="Helical" evidence="8">
    <location>
        <begin position="319"/>
        <end position="341"/>
    </location>
</feature>
<dbReference type="PROSITE" id="PS50850">
    <property type="entry name" value="MFS"/>
    <property type="match status" value="1"/>
</dbReference>
<evidence type="ECO:0000256" key="2">
    <source>
        <dbReference type="ARBA" id="ARBA00006236"/>
    </source>
</evidence>
<keyword evidence="11" id="KW-1185">Reference proteome</keyword>
<feature type="transmembrane region" description="Helical" evidence="8">
    <location>
        <begin position="384"/>
        <end position="404"/>
    </location>
</feature>
<comment type="similarity">
    <text evidence="2 8">Belongs to the major facilitator superfamily. Bcr/CmlA family.</text>
</comment>
<dbReference type="CDD" id="cd17320">
    <property type="entry name" value="MFS_MdfA_MDR_like"/>
    <property type="match status" value="1"/>
</dbReference>
<dbReference type="InterPro" id="IPR011701">
    <property type="entry name" value="MFS"/>
</dbReference>
<keyword evidence="4" id="KW-1003">Cell membrane</keyword>
<evidence type="ECO:0000256" key="6">
    <source>
        <dbReference type="ARBA" id="ARBA00022989"/>
    </source>
</evidence>
<keyword evidence="3 8" id="KW-0813">Transport</keyword>
<dbReference type="EMBL" id="JACVVX010000001">
    <property type="protein sequence ID" value="MBD0413990.1"/>
    <property type="molecule type" value="Genomic_DNA"/>
</dbReference>
<feature type="transmembrane region" description="Helical" evidence="8">
    <location>
        <begin position="115"/>
        <end position="137"/>
    </location>
</feature>
<feature type="transmembrane region" description="Helical" evidence="8">
    <location>
        <begin position="59"/>
        <end position="79"/>
    </location>
</feature>
<dbReference type="InterPro" id="IPR004812">
    <property type="entry name" value="Efflux_drug-R_Bcr/CmlA"/>
</dbReference>
<dbReference type="AlphaFoldDB" id="A0A8J6Q0J0"/>
<feature type="transmembrane region" description="Helical" evidence="8">
    <location>
        <begin position="259"/>
        <end position="282"/>
    </location>
</feature>
<dbReference type="PANTHER" id="PTHR23502:SF132">
    <property type="entry name" value="POLYAMINE TRANSPORTER 2-RELATED"/>
    <property type="match status" value="1"/>
</dbReference>
<feature type="transmembrane region" description="Helical" evidence="8">
    <location>
        <begin position="149"/>
        <end position="168"/>
    </location>
</feature>
<dbReference type="RefSeq" id="WP_188163376.1">
    <property type="nucleotide sequence ID" value="NZ_JACVVX010000001.1"/>
</dbReference>
<protein>
    <recommendedName>
        <fullName evidence="8">Bcr/CflA family efflux transporter</fullName>
    </recommendedName>
</protein>